<gene>
    <name evidence="1" type="ORF">CCACVL1_18289</name>
</gene>
<dbReference type="AlphaFoldDB" id="A0A1R3HM17"/>
<dbReference type="EMBL" id="AWWV01011647">
    <property type="protein sequence ID" value="OMO71322.1"/>
    <property type="molecule type" value="Genomic_DNA"/>
</dbReference>
<keyword evidence="2" id="KW-1185">Reference proteome</keyword>
<organism evidence="1 2">
    <name type="scientific">Corchorus capsularis</name>
    <name type="common">Jute</name>
    <dbReference type="NCBI Taxonomy" id="210143"/>
    <lineage>
        <taxon>Eukaryota</taxon>
        <taxon>Viridiplantae</taxon>
        <taxon>Streptophyta</taxon>
        <taxon>Embryophyta</taxon>
        <taxon>Tracheophyta</taxon>
        <taxon>Spermatophyta</taxon>
        <taxon>Magnoliopsida</taxon>
        <taxon>eudicotyledons</taxon>
        <taxon>Gunneridae</taxon>
        <taxon>Pentapetalae</taxon>
        <taxon>rosids</taxon>
        <taxon>malvids</taxon>
        <taxon>Malvales</taxon>
        <taxon>Malvaceae</taxon>
        <taxon>Grewioideae</taxon>
        <taxon>Apeibeae</taxon>
        <taxon>Corchorus</taxon>
    </lineage>
</organism>
<feature type="non-terminal residue" evidence="1">
    <location>
        <position position="22"/>
    </location>
</feature>
<dbReference type="Gramene" id="OMO71322">
    <property type="protein sequence ID" value="OMO71322"/>
    <property type="gene ID" value="CCACVL1_18289"/>
</dbReference>
<dbReference type="Proteomes" id="UP000188268">
    <property type="component" value="Unassembled WGS sequence"/>
</dbReference>
<proteinExistence type="predicted"/>
<comment type="caution">
    <text evidence="1">The sequence shown here is derived from an EMBL/GenBank/DDBJ whole genome shotgun (WGS) entry which is preliminary data.</text>
</comment>
<accession>A0A1R3HM17</accession>
<evidence type="ECO:0000313" key="1">
    <source>
        <dbReference type="EMBL" id="OMO71322.1"/>
    </source>
</evidence>
<reference evidence="1 2" key="1">
    <citation type="submission" date="2013-09" db="EMBL/GenBank/DDBJ databases">
        <title>Corchorus capsularis genome sequencing.</title>
        <authorList>
            <person name="Alam M."/>
            <person name="Haque M.S."/>
            <person name="Islam M.S."/>
            <person name="Emdad E.M."/>
            <person name="Islam M.M."/>
            <person name="Ahmed B."/>
            <person name="Halim A."/>
            <person name="Hossen Q.M.M."/>
            <person name="Hossain M.Z."/>
            <person name="Ahmed R."/>
            <person name="Khan M.M."/>
            <person name="Islam R."/>
            <person name="Rashid M.M."/>
            <person name="Khan S.A."/>
            <person name="Rahman M.S."/>
            <person name="Alam M."/>
        </authorList>
    </citation>
    <scope>NUCLEOTIDE SEQUENCE [LARGE SCALE GENOMIC DNA]</scope>
    <source>
        <strain evidence="2">cv. CVL-1</strain>
        <tissue evidence="1">Whole seedling</tissue>
    </source>
</reference>
<protein>
    <submittedName>
        <fullName evidence="1">Uncharacterized protein</fullName>
    </submittedName>
</protein>
<name>A0A1R3HM17_COCAP</name>
<evidence type="ECO:0000313" key="2">
    <source>
        <dbReference type="Proteomes" id="UP000188268"/>
    </source>
</evidence>
<sequence>MKAFAFSELGGNVARGCEVSLM</sequence>